<organism evidence="1">
    <name type="scientific">Streptomyces pristinaespiralis</name>
    <dbReference type="NCBI Taxonomy" id="38300"/>
    <lineage>
        <taxon>Bacteria</taxon>
        <taxon>Bacillati</taxon>
        <taxon>Actinomycetota</taxon>
        <taxon>Actinomycetes</taxon>
        <taxon>Kitasatosporales</taxon>
        <taxon>Streptomycetaceae</taxon>
        <taxon>Streptomyces</taxon>
    </lineage>
</organism>
<dbReference type="PATRIC" id="fig|38300.4.peg.1537"/>
<evidence type="ECO:0000313" key="2">
    <source>
        <dbReference type="Proteomes" id="UP000060513"/>
    </source>
</evidence>
<dbReference type="Proteomes" id="UP000060513">
    <property type="component" value="Chromosome"/>
</dbReference>
<proteinExistence type="predicted"/>
<name>A0A0M4DNP6_STRPR</name>
<dbReference type="KEGG" id="spri:SPRI_1444"/>
<reference evidence="1 2" key="1">
    <citation type="submission" date="2015-08" db="EMBL/GenBank/DDBJ databases">
        <title>Genome sequence of the pristinamycin over-producing bacterium Streptomyces pristinaespiralis HCCB10218.</title>
        <authorList>
            <person name="Tian J."/>
            <person name="Yang J."/>
            <person name="Li L."/>
            <person name="Ruan L."/>
            <person name="Wei W."/>
            <person name="Zheng G."/>
            <person name="Wei Z."/>
            <person name="Yang S."/>
            <person name="Ge M."/>
            <person name="Jiang W."/>
            <person name="Lu Y."/>
        </authorList>
    </citation>
    <scope>NUCLEOTIDE SEQUENCE [LARGE SCALE GENOMIC DNA]</scope>
    <source>
        <strain evidence="1 2">HCCB 10218</strain>
    </source>
</reference>
<dbReference type="EMBL" id="CP011340">
    <property type="protein sequence ID" value="ALC19750.1"/>
    <property type="molecule type" value="Genomic_DNA"/>
</dbReference>
<evidence type="ECO:0000313" key="1">
    <source>
        <dbReference type="EMBL" id="ALC19750.1"/>
    </source>
</evidence>
<dbReference type="RefSeq" id="WP_005309807.1">
    <property type="nucleotide sequence ID" value="NZ_CP011340.1"/>
</dbReference>
<gene>
    <name evidence="1" type="ORF">SPRI_1444</name>
</gene>
<dbReference type="GeneID" id="97237489"/>
<protein>
    <submittedName>
        <fullName evidence="1">Uncharacterized protein</fullName>
    </submittedName>
</protein>
<sequence length="452" mass="49176">MTHRTRPVHYVSHEADFGLSGLAGTVCSRSTLRLDGPTVLALARRAATEDEDEQLGRDARLLLDSRLPDTVLHTVWLAATRGCFDPVEDGTDMRAWLRRVADVCPAPGAEPGGFDGGAPEQAGPVVPEFDGDAPEQAGPVVPEEELSRAVTAEIDLAAAGLERRVAVPGVVAALRRVVRNADADLGFRMFLRAAKAYSVPIEADRYDRLLEIGDRLAYPGSAVYEGLTVRWPPVDPGRRDFAYGRFGLPVLAAVFHGSGWRQEGTLRENIERVAHADAGLVPGSQAAVLLEDVQRLSRSALPDDAVTALWRAASGRWNDTDDFDADGRTWLEQIAEVCLERLKDVDPAYVPFVSPARTKSADPVLREVRQAAPELTDRPEYAGAPALRSAVPALEACVTAVDPDLAFRLLLQTLGTCDVTIDEARRARFEAIAERLGYSEDHVEDRLPVDPW</sequence>
<accession>A0A0M4DNP6</accession>
<dbReference type="OrthoDB" id="4317261at2"/>
<dbReference type="AlphaFoldDB" id="A0A0M4DNP6"/>